<evidence type="ECO:0000256" key="8">
    <source>
        <dbReference type="ARBA" id="ARBA00030585"/>
    </source>
</evidence>
<dbReference type="OrthoDB" id="7939818at2759"/>
<dbReference type="RefSeq" id="XP_022651676.1">
    <property type="nucleotide sequence ID" value="XM_022795941.1"/>
</dbReference>
<dbReference type="KEGG" id="vde:111246403"/>
<dbReference type="GeneID" id="111246403"/>
<keyword evidence="12" id="KW-1185">Reference proteome</keyword>
<dbReference type="EnsemblMetazoa" id="XM_022795940">
    <property type="protein sequence ID" value="XP_022651675"/>
    <property type="gene ID" value="LOC111246403"/>
</dbReference>
<dbReference type="RefSeq" id="XP_022651675.1">
    <property type="nucleotide sequence ID" value="XM_022795940.1"/>
</dbReference>
<dbReference type="OMA" id="IAHMFIR"/>
<dbReference type="EnsemblMetazoa" id="XM_022795941">
    <property type="protein sequence ID" value="XP_022651676"/>
    <property type="gene ID" value="LOC111246403"/>
</dbReference>
<comment type="catalytic activity">
    <reaction evidence="10">
        <text>L-cysteine + L-glutamate + ATP = gamma-L-glutamyl-L-cysteine + ADP + phosphate + H(+)</text>
        <dbReference type="Rhea" id="RHEA:13285"/>
        <dbReference type="ChEBI" id="CHEBI:15378"/>
        <dbReference type="ChEBI" id="CHEBI:29985"/>
        <dbReference type="ChEBI" id="CHEBI:30616"/>
        <dbReference type="ChEBI" id="CHEBI:35235"/>
        <dbReference type="ChEBI" id="CHEBI:43474"/>
        <dbReference type="ChEBI" id="CHEBI:58173"/>
        <dbReference type="ChEBI" id="CHEBI:456216"/>
        <dbReference type="EC" id="6.3.2.2"/>
    </reaction>
</comment>
<dbReference type="GO" id="GO:0004357">
    <property type="term" value="F:glutamate-cysteine ligase activity"/>
    <property type="evidence" value="ECO:0007669"/>
    <property type="project" value="UniProtKB-UniRule"/>
</dbReference>
<evidence type="ECO:0000256" key="9">
    <source>
        <dbReference type="ARBA" id="ARBA00032122"/>
    </source>
</evidence>
<comment type="similarity">
    <text evidence="2 10">Belongs to the glutamate--cysteine ligase type 3 family.</text>
</comment>
<keyword evidence="5 10" id="KW-0317">Glutathione biosynthesis</keyword>
<accession>A0A7M7JH56</accession>
<comment type="pathway">
    <text evidence="1 10">Sulfur metabolism; glutathione biosynthesis; glutathione from L-cysteine and L-glutamate: step 1/2.</text>
</comment>
<dbReference type="GO" id="GO:0017109">
    <property type="term" value="C:glutamate-cysteine ligase complex"/>
    <property type="evidence" value="ECO:0007669"/>
    <property type="project" value="TreeGrafter"/>
</dbReference>
<dbReference type="InterPro" id="IPR004308">
    <property type="entry name" value="GCS"/>
</dbReference>
<evidence type="ECO:0000256" key="10">
    <source>
        <dbReference type="RuleBase" id="RU367135"/>
    </source>
</evidence>
<protein>
    <recommendedName>
        <fullName evidence="3 10">Glutamate--cysteine ligase</fullName>
        <ecNumber evidence="3 10">6.3.2.2</ecNumber>
    </recommendedName>
    <alternativeName>
        <fullName evidence="9 10">Gamma-ECS</fullName>
    </alternativeName>
    <alternativeName>
        <fullName evidence="8 10">Gamma-glutamylcysteine synthetase</fullName>
    </alternativeName>
</protein>
<evidence type="ECO:0000313" key="12">
    <source>
        <dbReference type="Proteomes" id="UP000594260"/>
    </source>
</evidence>
<keyword evidence="7 10" id="KW-0067">ATP-binding</keyword>
<dbReference type="FunFam" id="3.30.590.50:FF:000002">
    <property type="entry name" value="Glutamate--cysteine ligase catalytic subunit"/>
    <property type="match status" value="1"/>
</dbReference>
<evidence type="ECO:0000256" key="5">
    <source>
        <dbReference type="ARBA" id="ARBA00022684"/>
    </source>
</evidence>
<dbReference type="Gene3D" id="3.30.590.50">
    <property type="match status" value="2"/>
</dbReference>
<evidence type="ECO:0000256" key="7">
    <source>
        <dbReference type="ARBA" id="ARBA00022840"/>
    </source>
</evidence>
<organism evidence="11 12">
    <name type="scientific">Varroa destructor</name>
    <name type="common">Honeybee mite</name>
    <dbReference type="NCBI Taxonomy" id="109461"/>
    <lineage>
        <taxon>Eukaryota</taxon>
        <taxon>Metazoa</taxon>
        <taxon>Ecdysozoa</taxon>
        <taxon>Arthropoda</taxon>
        <taxon>Chelicerata</taxon>
        <taxon>Arachnida</taxon>
        <taxon>Acari</taxon>
        <taxon>Parasitiformes</taxon>
        <taxon>Mesostigmata</taxon>
        <taxon>Gamasina</taxon>
        <taxon>Dermanyssoidea</taxon>
        <taxon>Varroidae</taxon>
        <taxon>Varroa</taxon>
    </lineage>
</organism>
<dbReference type="PANTHER" id="PTHR11164">
    <property type="entry name" value="GLUTAMATE CYSTEINE LIGASE"/>
    <property type="match status" value="1"/>
</dbReference>
<dbReference type="Gene3D" id="1.10.8.960">
    <property type="match status" value="1"/>
</dbReference>
<proteinExistence type="inferred from homology"/>
<dbReference type="CTD" id="2729"/>
<dbReference type="RefSeq" id="XP_022651677.1">
    <property type="nucleotide sequence ID" value="XM_022795942.1"/>
</dbReference>
<dbReference type="PANTHER" id="PTHR11164:SF0">
    <property type="entry name" value="GLUTAMATE--CYSTEINE LIGASE CATALYTIC SUBUNIT"/>
    <property type="match status" value="1"/>
</dbReference>
<dbReference type="Proteomes" id="UP000594260">
    <property type="component" value="Unplaced"/>
</dbReference>
<dbReference type="RefSeq" id="XP_022651678.1">
    <property type="nucleotide sequence ID" value="XM_022795943.1"/>
</dbReference>
<evidence type="ECO:0000256" key="3">
    <source>
        <dbReference type="ARBA" id="ARBA00012220"/>
    </source>
</evidence>
<keyword evidence="4 10" id="KW-0436">Ligase</keyword>
<dbReference type="EC" id="6.3.2.2" evidence="3 10"/>
<dbReference type="UniPathway" id="UPA00142">
    <property type="reaction ID" value="UER00209"/>
</dbReference>
<evidence type="ECO:0000256" key="2">
    <source>
        <dbReference type="ARBA" id="ARBA00008100"/>
    </source>
</evidence>
<evidence type="ECO:0000313" key="11">
    <source>
        <dbReference type="EnsemblMetazoa" id="XP_022651678"/>
    </source>
</evidence>
<reference evidence="11" key="1">
    <citation type="submission" date="2021-01" db="UniProtKB">
        <authorList>
            <consortium name="EnsemblMetazoa"/>
        </authorList>
    </citation>
    <scope>IDENTIFICATION</scope>
</reference>
<dbReference type="InterPro" id="IPR014746">
    <property type="entry name" value="Gln_synth/guanido_kin_cat_dom"/>
</dbReference>
<name>A0A7M7JH56_VARDE</name>
<dbReference type="GO" id="GO:0005524">
    <property type="term" value="F:ATP binding"/>
    <property type="evidence" value="ECO:0007669"/>
    <property type="project" value="UniProtKB-UniRule"/>
</dbReference>
<dbReference type="SUPFAM" id="SSF55931">
    <property type="entry name" value="Glutamine synthetase/guanido kinase"/>
    <property type="match status" value="1"/>
</dbReference>
<keyword evidence="6 10" id="KW-0547">Nucleotide-binding</keyword>
<evidence type="ECO:0000256" key="4">
    <source>
        <dbReference type="ARBA" id="ARBA00022598"/>
    </source>
</evidence>
<evidence type="ECO:0000256" key="1">
    <source>
        <dbReference type="ARBA" id="ARBA00005006"/>
    </source>
</evidence>
<evidence type="ECO:0000256" key="6">
    <source>
        <dbReference type="ARBA" id="ARBA00022741"/>
    </source>
</evidence>
<sequence>MGLLSEGTPLTWKEVQKYCEHVRQHAIIQFINQYNRLKDRQNDCLKFGDEIEYILIKFDDENKTAKLSLRANELLPVLQQEEKTNPTKCKSLWRPEFASYMIEGTPGQPYGSLLSHLNVVESNMRDRRKYVQRLLQANEHLMCLTTFPRLGRGTFTSPAFKPNWSTSYLQSISLPDEVVFQGHPRFKTLARNILERRGKKVAIHVPIFKDEKTPSPFIEEDFGDPDAKQAIKPDHIYMDAMGFGMGNCCLQVTFQACNISEARRLYDQLAPICPVVMALSAASPVFRGYLVDRDCRWNVIGDSVDCRRDDEKQRIKKSRYGTIDCYISDKGEHFNDIEVVYNKEYYDKLRANGVDHLLAQHISHLMIRDPLVIFEEKIDQDDARDTDHFENLQSTNWHNMRFKPPPPETSIGWRVEFRPMEIQTTEFENAAFTVFIVLLSRVIISYGLDFLVPISKLDENMEEAQKQDAARKSKFWFRQDVILEGFGLNGVHHEDGTTRDNLTPETARTNGHPTPCIVKMTADGIMNGTESFPGLIPLIKKYLKSMEVDVDTQCTIAHYLNLISKRAKGEFLTTATWIRQFILSHSDYKKDSKVSELITYDLTHRLVEIQEQKIDEPSLFGEWCSRSKSQVPRAVLRNQCC</sequence>
<dbReference type="AlphaFoldDB" id="A0A7M7JH56"/>
<dbReference type="InParanoid" id="A0A7M7JH56"/>
<dbReference type="EnsemblMetazoa" id="XM_022795943">
    <property type="protein sequence ID" value="XP_022651678"/>
    <property type="gene ID" value="LOC111246403"/>
</dbReference>
<dbReference type="FunCoup" id="A0A7M7JH56">
    <property type="interactions" value="978"/>
</dbReference>
<dbReference type="EnsemblMetazoa" id="XM_022795942">
    <property type="protein sequence ID" value="XP_022651677"/>
    <property type="gene ID" value="LOC111246403"/>
</dbReference>
<dbReference type="GO" id="GO:0006750">
    <property type="term" value="P:glutathione biosynthetic process"/>
    <property type="evidence" value="ECO:0007669"/>
    <property type="project" value="UniProtKB-UniRule"/>
</dbReference>
<dbReference type="Pfam" id="PF03074">
    <property type="entry name" value="GCS"/>
    <property type="match status" value="1"/>
</dbReference>